<dbReference type="SUPFAM" id="SSF57667">
    <property type="entry name" value="beta-beta-alpha zinc fingers"/>
    <property type="match status" value="4"/>
</dbReference>
<evidence type="ECO:0000313" key="7">
    <source>
        <dbReference type="EnsemblMetazoa" id="AFUN010612-PA"/>
    </source>
</evidence>
<organism evidence="7">
    <name type="scientific">Anopheles funestus</name>
    <name type="common">African malaria mosquito</name>
    <dbReference type="NCBI Taxonomy" id="62324"/>
    <lineage>
        <taxon>Eukaryota</taxon>
        <taxon>Metazoa</taxon>
        <taxon>Ecdysozoa</taxon>
        <taxon>Arthropoda</taxon>
        <taxon>Hexapoda</taxon>
        <taxon>Insecta</taxon>
        <taxon>Pterygota</taxon>
        <taxon>Neoptera</taxon>
        <taxon>Endopterygota</taxon>
        <taxon>Diptera</taxon>
        <taxon>Nematocera</taxon>
        <taxon>Culicoidea</taxon>
        <taxon>Culicidae</taxon>
        <taxon>Anophelinae</taxon>
        <taxon>Anopheles</taxon>
    </lineage>
</organism>
<evidence type="ECO:0000256" key="3">
    <source>
        <dbReference type="ARBA" id="ARBA00022771"/>
    </source>
</evidence>
<dbReference type="Gene3D" id="3.30.160.60">
    <property type="entry name" value="Classic Zinc Finger"/>
    <property type="match status" value="4"/>
</dbReference>
<sequence length="191" mass="22958">MQTKHLERSSASSPKVWNCEHPNCTMQFTRKHAMKRHYNVKHTLGKQYVCDLCSERFWRKLQLKQHMIHHTGQYPHKCEPCGQGFINLKSMRDHRCQRNSYKCTNCSKVFVRWLELVTHQRLEHAKQFRCEECNKLLRTKRNLKAHAQVHLAEDAQEVYECPYAGCTRFYTYKRNLNIHVRSKHRSTKAEE</sequence>
<dbReference type="AlphaFoldDB" id="A0A182RWF2"/>
<dbReference type="InterPro" id="IPR036236">
    <property type="entry name" value="Znf_C2H2_sf"/>
</dbReference>
<dbReference type="EnsemblMetazoa" id="AFUN010612-RA">
    <property type="protein sequence ID" value="AFUN010612-PA"/>
    <property type="gene ID" value="AFUN010612"/>
</dbReference>
<dbReference type="VEuPathDB" id="VectorBase:AFUN2_011701"/>
<dbReference type="PANTHER" id="PTHR14196">
    <property type="entry name" value="ODD-SKIPPED - RELATED"/>
    <property type="match status" value="1"/>
</dbReference>
<dbReference type="VEuPathDB" id="VectorBase:AFUN010612"/>
<dbReference type="SMART" id="SM00355">
    <property type="entry name" value="ZnF_C2H2"/>
    <property type="match status" value="6"/>
</dbReference>
<proteinExistence type="predicted"/>
<feature type="domain" description="C2H2-type" evidence="6">
    <location>
        <begin position="159"/>
        <end position="189"/>
    </location>
</feature>
<evidence type="ECO:0000259" key="6">
    <source>
        <dbReference type="PROSITE" id="PS50157"/>
    </source>
</evidence>
<dbReference type="GO" id="GO:0008270">
    <property type="term" value="F:zinc ion binding"/>
    <property type="evidence" value="ECO:0007669"/>
    <property type="project" value="UniProtKB-KW"/>
</dbReference>
<dbReference type="STRING" id="62324.A0A182RWF2"/>
<keyword evidence="4" id="KW-0862">Zinc</keyword>
<evidence type="ECO:0000256" key="2">
    <source>
        <dbReference type="ARBA" id="ARBA00022737"/>
    </source>
</evidence>
<evidence type="ECO:0000256" key="5">
    <source>
        <dbReference type="PROSITE-ProRule" id="PRU00042"/>
    </source>
</evidence>
<keyword evidence="1" id="KW-0479">Metal-binding</keyword>
<name>A0A182RWF2_ANOFN</name>
<feature type="domain" description="C2H2-type" evidence="6">
    <location>
        <begin position="17"/>
        <end position="47"/>
    </location>
</feature>
<accession>A0A182RWF2</accession>
<evidence type="ECO:0000256" key="1">
    <source>
        <dbReference type="ARBA" id="ARBA00022723"/>
    </source>
</evidence>
<keyword evidence="2" id="KW-0677">Repeat</keyword>
<protein>
    <recommendedName>
        <fullName evidence="6">C2H2-type domain-containing protein</fullName>
    </recommendedName>
</protein>
<dbReference type="GO" id="GO:0000977">
    <property type="term" value="F:RNA polymerase II transcription regulatory region sequence-specific DNA binding"/>
    <property type="evidence" value="ECO:0007669"/>
    <property type="project" value="TreeGrafter"/>
</dbReference>
<dbReference type="InterPro" id="IPR050717">
    <property type="entry name" value="C2H2-ZF_Transcription_Reg"/>
</dbReference>
<dbReference type="InterPro" id="IPR013087">
    <property type="entry name" value="Znf_C2H2_type"/>
</dbReference>
<dbReference type="PROSITE" id="PS50157">
    <property type="entry name" value="ZINC_FINGER_C2H2_2"/>
    <property type="match status" value="5"/>
</dbReference>
<keyword evidence="3 5" id="KW-0863">Zinc-finger</keyword>
<dbReference type="GO" id="GO:0005634">
    <property type="term" value="C:nucleus"/>
    <property type="evidence" value="ECO:0007669"/>
    <property type="project" value="TreeGrafter"/>
</dbReference>
<dbReference type="Pfam" id="PF00096">
    <property type="entry name" value="zf-C2H2"/>
    <property type="match status" value="3"/>
</dbReference>
<feature type="domain" description="C2H2-type" evidence="6">
    <location>
        <begin position="128"/>
        <end position="155"/>
    </location>
</feature>
<feature type="domain" description="C2H2-type" evidence="6">
    <location>
        <begin position="48"/>
        <end position="75"/>
    </location>
</feature>
<dbReference type="GO" id="GO:0000981">
    <property type="term" value="F:DNA-binding transcription factor activity, RNA polymerase II-specific"/>
    <property type="evidence" value="ECO:0007669"/>
    <property type="project" value="TreeGrafter"/>
</dbReference>
<dbReference type="PANTHER" id="PTHR14196:SF12">
    <property type="entry name" value="ZINC FINGER PROTEIN 208-LIKE"/>
    <property type="match status" value="1"/>
</dbReference>
<dbReference type="PROSITE" id="PS00028">
    <property type="entry name" value="ZINC_FINGER_C2H2_1"/>
    <property type="match status" value="5"/>
</dbReference>
<feature type="domain" description="C2H2-type" evidence="6">
    <location>
        <begin position="101"/>
        <end position="129"/>
    </location>
</feature>
<reference evidence="7" key="1">
    <citation type="submission" date="2020-05" db="UniProtKB">
        <authorList>
            <consortium name="EnsemblMetazoa"/>
        </authorList>
    </citation>
    <scope>IDENTIFICATION</scope>
    <source>
        <strain evidence="7">FUMOZ</strain>
    </source>
</reference>
<evidence type="ECO:0000256" key="4">
    <source>
        <dbReference type="ARBA" id="ARBA00022833"/>
    </source>
</evidence>